<feature type="transmembrane region" description="Helical" evidence="1">
    <location>
        <begin position="640"/>
        <end position="666"/>
    </location>
</feature>
<gene>
    <name evidence="2" type="ORF">C2G38_2217431</name>
</gene>
<feature type="transmembrane region" description="Helical" evidence="1">
    <location>
        <begin position="468"/>
        <end position="494"/>
    </location>
</feature>
<feature type="transmembrane region" description="Helical" evidence="1">
    <location>
        <begin position="441"/>
        <end position="462"/>
    </location>
</feature>
<feature type="transmembrane region" description="Helical" evidence="1">
    <location>
        <begin position="380"/>
        <end position="410"/>
    </location>
</feature>
<sequence>MDEYLQKRSQSDKIRVLPKKSQIEKILQKLINEGNNYTDDNRIKEIKFYEGSLVKWEVNGEENTIQVFKKSDSNTWEDVDSIKLEDFDRHYSMYICSCDLLHNDDLVVITSFGLFIWSTWQKDEKLEKFEYSPDFDFLYERKQSYTEKDHRLLLKELPENLLNDYIEDNILMKLYRQELLKFCLKFQHYSLAERLCNKICSETNLMKLCGEDFLKEDSIIRYFNLFSFEELTQYPQLLKKCLSYTLFIHSPSNYEKIKFNKFFSEPHLQSHIKYLQPYFTSNITEKIKQPFILLDSKIKFSTYIKNIAKEIEKIFYKDFQAVILIFPFPKFSSYPATYNFWEELIFPKHSIFSRHQFPELYKYRCGEALLNFKWNTYKKYYYFAIFVFYLSFMLSLHLTFEICQCILFPLNWVTEIWNYFGAILFPVLTSINLLQSSTTPIWAITIFILLLELKFITLFRAIEFGGTYWAMIVGVIKSSLSFFVIIGLIMFAFAHSLHILLRPNISDNLNNSEESNTNIFSLDKLYEIITKIQNDKWDDNIIEMPFIPNSLLRIIGKTELKDKSSKLVIKEEEWLYKKLLGLDNSSDNSPDYGAILFPVLTSINLLQSSTTPIWAITISILLLELKFITFFRAIEFGGTHWAMIIGVIKSSLSFFVIIGLIMFVFAHSLHILLRSNISDNINNSEESNTNMFINLDTAYLAVYMILTGDSSSVSNCFDKIYEIITKIQNDKWDDDIIEMPFIPNSLLKIIGKTELKVKEEEWPYLSI</sequence>
<keyword evidence="3" id="KW-1185">Reference proteome</keyword>
<keyword evidence="1" id="KW-0472">Membrane</keyword>
<reference evidence="2 3" key="1">
    <citation type="submission" date="2018-06" db="EMBL/GenBank/DDBJ databases">
        <title>Comparative genomics reveals the genomic features of Rhizophagus irregularis, R. cerebriforme, R. diaphanum and Gigaspora rosea, and their symbiotic lifestyle signature.</title>
        <authorList>
            <person name="Morin E."/>
            <person name="San Clemente H."/>
            <person name="Chen E.C.H."/>
            <person name="De La Providencia I."/>
            <person name="Hainaut M."/>
            <person name="Kuo A."/>
            <person name="Kohler A."/>
            <person name="Murat C."/>
            <person name="Tang N."/>
            <person name="Roy S."/>
            <person name="Loubradou J."/>
            <person name="Henrissat B."/>
            <person name="Grigoriev I.V."/>
            <person name="Corradi N."/>
            <person name="Roux C."/>
            <person name="Martin F.M."/>
        </authorList>
    </citation>
    <scope>NUCLEOTIDE SEQUENCE [LARGE SCALE GENOMIC DNA]</scope>
    <source>
        <strain evidence="2 3">DAOM 194757</strain>
    </source>
</reference>
<name>A0A397UC28_9GLOM</name>
<dbReference type="EMBL" id="QKWP01001836">
    <property type="protein sequence ID" value="RIB06319.1"/>
    <property type="molecule type" value="Genomic_DNA"/>
</dbReference>
<protein>
    <recommendedName>
        <fullName evidence="4">Ion transport domain-containing protein</fullName>
    </recommendedName>
</protein>
<comment type="caution">
    <text evidence="2">The sequence shown here is derived from an EMBL/GenBank/DDBJ whole genome shotgun (WGS) entry which is preliminary data.</text>
</comment>
<feature type="transmembrane region" description="Helical" evidence="1">
    <location>
        <begin position="613"/>
        <end position="634"/>
    </location>
</feature>
<organism evidence="2 3">
    <name type="scientific">Gigaspora rosea</name>
    <dbReference type="NCBI Taxonomy" id="44941"/>
    <lineage>
        <taxon>Eukaryota</taxon>
        <taxon>Fungi</taxon>
        <taxon>Fungi incertae sedis</taxon>
        <taxon>Mucoromycota</taxon>
        <taxon>Glomeromycotina</taxon>
        <taxon>Glomeromycetes</taxon>
        <taxon>Diversisporales</taxon>
        <taxon>Gigasporaceae</taxon>
        <taxon>Gigaspora</taxon>
    </lineage>
</organism>
<keyword evidence="1" id="KW-1133">Transmembrane helix</keyword>
<feature type="transmembrane region" description="Helical" evidence="1">
    <location>
        <begin position="416"/>
        <end position="434"/>
    </location>
</feature>
<proteinExistence type="predicted"/>
<evidence type="ECO:0000313" key="2">
    <source>
        <dbReference type="EMBL" id="RIB06319.1"/>
    </source>
</evidence>
<keyword evidence="1" id="KW-0812">Transmembrane</keyword>
<accession>A0A397UC28</accession>
<evidence type="ECO:0000313" key="3">
    <source>
        <dbReference type="Proteomes" id="UP000266673"/>
    </source>
</evidence>
<evidence type="ECO:0008006" key="4">
    <source>
        <dbReference type="Google" id="ProtNLM"/>
    </source>
</evidence>
<evidence type="ECO:0000256" key="1">
    <source>
        <dbReference type="SAM" id="Phobius"/>
    </source>
</evidence>
<dbReference type="AlphaFoldDB" id="A0A397UC28"/>
<dbReference type="Proteomes" id="UP000266673">
    <property type="component" value="Unassembled WGS sequence"/>
</dbReference>